<protein>
    <recommendedName>
        <fullName evidence="4">Aspartyl-phosphate phosphatase Spo0E family protein</fullName>
    </recommendedName>
</protein>
<accession>A0ABQ2BUH1</accession>
<gene>
    <name evidence="2" type="ORF">GCM10008018_17020</name>
</gene>
<sequence length="50" mass="5986">MRIEQLRAEMNDLNASYEQLLVKSEELDQLILQYMQLKNNKLNLEGLLYD</sequence>
<dbReference type="InterPro" id="IPR018540">
    <property type="entry name" value="Spo0E-like"/>
</dbReference>
<keyword evidence="1" id="KW-0175">Coiled coil</keyword>
<dbReference type="EMBL" id="BMHE01000006">
    <property type="protein sequence ID" value="GGI46423.1"/>
    <property type="molecule type" value="Genomic_DNA"/>
</dbReference>
<name>A0ABQ2BUH1_9BACL</name>
<evidence type="ECO:0008006" key="4">
    <source>
        <dbReference type="Google" id="ProtNLM"/>
    </source>
</evidence>
<evidence type="ECO:0000256" key="1">
    <source>
        <dbReference type="SAM" id="Coils"/>
    </source>
</evidence>
<organism evidence="2 3">
    <name type="scientific">Paenibacillus marchantiophytorum</name>
    <dbReference type="NCBI Taxonomy" id="1619310"/>
    <lineage>
        <taxon>Bacteria</taxon>
        <taxon>Bacillati</taxon>
        <taxon>Bacillota</taxon>
        <taxon>Bacilli</taxon>
        <taxon>Bacillales</taxon>
        <taxon>Paenibacillaceae</taxon>
        <taxon>Paenibacillus</taxon>
    </lineage>
</organism>
<feature type="coiled-coil region" evidence="1">
    <location>
        <begin position="3"/>
        <end position="47"/>
    </location>
</feature>
<evidence type="ECO:0000313" key="2">
    <source>
        <dbReference type="EMBL" id="GGI46423.1"/>
    </source>
</evidence>
<dbReference type="SUPFAM" id="SSF140500">
    <property type="entry name" value="BAS1536-like"/>
    <property type="match status" value="1"/>
</dbReference>
<keyword evidence="3" id="KW-1185">Reference proteome</keyword>
<reference evidence="3" key="1">
    <citation type="journal article" date="2019" name="Int. J. Syst. Evol. Microbiol.">
        <title>The Global Catalogue of Microorganisms (GCM) 10K type strain sequencing project: providing services to taxonomists for standard genome sequencing and annotation.</title>
        <authorList>
            <consortium name="The Broad Institute Genomics Platform"/>
            <consortium name="The Broad Institute Genome Sequencing Center for Infectious Disease"/>
            <person name="Wu L."/>
            <person name="Ma J."/>
        </authorList>
    </citation>
    <scope>NUCLEOTIDE SEQUENCE [LARGE SCALE GENOMIC DNA]</scope>
    <source>
        <strain evidence="3">CGMCC 1.15043</strain>
    </source>
</reference>
<dbReference type="InterPro" id="IPR036638">
    <property type="entry name" value="HLH_DNA-bd_sf"/>
</dbReference>
<dbReference type="Proteomes" id="UP000615455">
    <property type="component" value="Unassembled WGS sequence"/>
</dbReference>
<evidence type="ECO:0000313" key="3">
    <source>
        <dbReference type="Proteomes" id="UP000615455"/>
    </source>
</evidence>
<dbReference type="RefSeq" id="WP_189010251.1">
    <property type="nucleotide sequence ID" value="NZ_BMHE01000006.1"/>
</dbReference>
<dbReference type="Gene3D" id="4.10.280.10">
    <property type="entry name" value="Helix-loop-helix DNA-binding domain"/>
    <property type="match status" value="1"/>
</dbReference>
<comment type="caution">
    <text evidence="2">The sequence shown here is derived from an EMBL/GenBank/DDBJ whole genome shotgun (WGS) entry which is preliminary data.</text>
</comment>
<proteinExistence type="predicted"/>
<dbReference type="InterPro" id="IPR037208">
    <property type="entry name" value="Spo0E-like_sf"/>
</dbReference>
<dbReference type="Pfam" id="PF09388">
    <property type="entry name" value="SpoOE-like"/>
    <property type="match status" value="1"/>
</dbReference>